<evidence type="ECO:0000256" key="3">
    <source>
        <dbReference type="ARBA" id="ARBA00022729"/>
    </source>
</evidence>
<feature type="region of interest" description="Disordered" evidence="7">
    <location>
        <begin position="244"/>
        <end position="268"/>
    </location>
</feature>
<comment type="subcellular location">
    <subcellularLocation>
        <location evidence="1">Endomembrane system</location>
        <topology evidence="1">Multi-pass membrane protein</topology>
    </subcellularLocation>
</comment>
<sequence>MHAVPATAAAMPAAVTHDDLSLRKAHERRAARSSGQAAVALVALSVICGLVAFVLCLAAEGSRSEVSHYLLSVGGSRDQLDVCVYSGSGRAALAYAVGAFVLLAVAMFAEHAYMLVAVAAPGSASAGLAVAQDNPRVASTAATLTWQTCCLFFLTWICFGLAEVLLMIGIGVESGHISDWRKPRPVCHRVRPGMFAAAGILGLITVVVGFLVYVTAVQAQRLRGQYHYGGGGHFVGPVAPHPGVQHQHLQPPVPHPHPHPHAHPAPSAPEIRAAPCQVEPSRASLITKEVAEV</sequence>
<protein>
    <submittedName>
        <fullName evidence="9">Uncharacterized protein</fullName>
    </submittedName>
</protein>
<evidence type="ECO:0000256" key="4">
    <source>
        <dbReference type="ARBA" id="ARBA00022989"/>
    </source>
</evidence>
<dbReference type="InterPro" id="IPR052222">
    <property type="entry name" value="DESIGUAL"/>
</dbReference>
<evidence type="ECO:0000256" key="6">
    <source>
        <dbReference type="ARBA" id="ARBA00029467"/>
    </source>
</evidence>
<dbReference type="GO" id="GO:0012505">
    <property type="term" value="C:endomembrane system"/>
    <property type="evidence" value="ECO:0007669"/>
    <property type="project" value="UniProtKB-SubCell"/>
</dbReference>
<comment type="caution">
    <text evidence="9">The sequence shown here is derived from an EMBL/GenBank/DDBJ whole genome shotgun (WGS) entry which is preliminary data.</text>
</comment>
<gene>
    <name evidence="9" type="ORF">PVAP13_5KG162700</name>
</gene>
<keyword evidence="2 8" id="KW-0812">Transmembrane</keyword>
<keyword evidence="3" id="KW-0732">Signal</keyword>
<dbReference type="PANTHER" id="PTHR31769">
    <property type="entry name" value="OS07G0462200 PROTEIN-RELATED"/>
    <property type="match status" value="1"/>
</dbReference>
<evidence type="ECO:0000256" key="7">
    <source>
        <dbReference type="SAM" id="MobiDB-lite"/>
    </source>
</evidence>
<dbReference type="Pfam" id="PF06749">
    <property type="entry name" value="DUF1218"/>
    <property type="match status" value="1"/>
</dbReference>
<organism evidence="9 10">
    <name type="scientific">Panicum virgatum</name>
    <name type="common">Blackwell switchgrass</name>
    <dbReference type="NCBI Taxonomy" id="38727"/>
    <lineage>
        <taxon>Eukaryota</taxon>
        <taxon>Viridiplantae</taxon>
        <taxon>Streptophyta</taxon>
        <taxon>Embryophyta</taxon>
        <taxon>Tracheophyta</taxon>
        <taxon>Spermatophyta</taxon>
        <taxon>Magnoliopsida</taxon>
        <taxon>Liliopsida</taxon>
        <taxon>Poales</taxon>
        <taxon>Poaceae</taxon>
        <taxon>PACMAD clade</taxon>
        <taxon>Panicoideae</taxon>
        <taxon>Panicodae</taxon>
        <taxon>Paniceae</taxon>
        <taxon>Panicinae</taxon>
        <taxon>Panicum</taxon>
        <taxon>Panicum sect. Hiantes</taxon>
    </lineage>
</organism>
<evidence type="ECO:0000313" key="9">
    <source>
        <dbReference type="EMBL" id="KAG2596457.1"/>
    </source>
</evidence>
<feature type="transmembrane region" description="Helical" evidence="8">
    <location>
        <begin position="82"/>
        <end position="105"/>
    </location>
</feature>
<feature type="transmembrane region" description="Helical" evidence="8">
    <location>
        <begin position="193"/>
        <end position="214"/>
    </location>
</feature>
<keyword evidence="5 8" id="KW-0472">Membrane</keyword>
<reference evidence="9" key="1">
    <citation type="submission" date="2020-05" db="EMBL/GenBank/DDBJ databases">
        <title>WGS assembly of Panicum virgatum.</title>
        <authorList>
            <person name="Lovell J.T."/>
            <person name="Jenkins J."/>
            <person name="Shu S."/>
            <person name="Juenger T.E."/>
            <person name="Schmutz J."/>
        </authorList>
    </citation>
    <scope>NUCLEOTIDE SEQUENCE</scope>
    <source>
        <strain evidence="9">AP13</strain>
    </source>
</reference>
<name>A0A8T0SE51_PANVG</name>
<proteinExistence type="inferred from homology"/>
<feature type="transmembrane region" description="Helical" evidence="8">
    <location>
        <begin position="151"/>
        <end position="172"/>
    </location>
</feature>
<dbReference type="EMBL" id="CM029045">
    <property type="protein sequence ID" value="KAG2596457.1"/>
    <property type="molecule type" value="Genomic_DNA"/>
</dbReference>
<keyword evidence="10" id="KW-1185">Reference proteome</keyword>
<evidence type="ECO:0000256" key="2">
    <source>
        <dbReference type="ARBA" id="ARBA00022692"/>
    </source>
</evidence>
<dbReference type="InterPro" id="IPR009606">
    <property type="entry name" value="DEAL/Modifying_wall_lignin1/2"/>
</dbReference>
<evidence type="ECO:0000256" key="1">
    <source>
        <dbReference type="ARBA" id="ARBA00004127"/>
    </source>
</evidence>
<evidence type="ECO:0000256" key="8">
    <source>
        <dbReference type="SAM" id="Phobius"/>
    </source>
</evidence>
<dbReference type="AlphaFoldDB" id="A0A8T0SE51"/>
<accession>A0A8T0SE51</accession>
<dbReference type="OrthoDB" id="1861835at2759"/>
<dbReference type="Proteomes" id="UP000823388">
    <property type="component" value="Chromosome 5K"/>
</dbReference>
<evidence type="ECO:0000256" key="5">
    <source>
        <dbReference type="ARBA" id="ARBA00023136"/>
    </source>
</evidence>
<feature type="transmembrane region" description="Helical" evidence="8">
    <location>
        <begin position="38"/>
        <end position="62"/>
    </location>
</feature>
<evidence type="ECO:0000313" key="10">
    <source>
        <dbReference type="Proteomes" id="UP000823388"/>
    </source>
</evidence>
<comment type="similarity">
    <text evidence="6">Belongs to the DESIGUAL family.</text>
</comment>
<keyword evidence="4 8" id="KW-1133">Transmembrane helix</keyword>